<gene>
    <name evidence="2" type="ORF">LY89DRAFT_767913</name>
</gene>
<dbReference type="OrthoDB" id="4630416at2759"/>
<dbReference type="InParanoid" id="A0A194XNC2"/>
<accession>A0A194XNC2</accession>
<proteinExistence type="predicted"/>
<feature type="compositionally biased region" description="Polar residues" evidence="1">
    <location>
        <begin position="14"/>
        <end position="38"/>
    </location>
</feature>
<dbReference type="Proteomes" id="UP000070700">
    <property type="component" value="Unassembled WGS sequence"/>
</dbReference>
<feature type="compositionally biased region" description="Basic and acidic residues" evidence="1">
    <location>
        <begin position="45"/>
        <end position="55"/>
    </location>
</feature>
<dbReference type="KEGG" id="psco:LY89DRAFT_767913"/>
<reference evidence="2 3" key="1">
    <citation type="submission" date="2015-10" db="EMBL/GenBank/DDBJ databases">
        <title>Full genome of DAOMC 229536 Phialocephala scopiformis, a fungal endophyte of spruce producing the potent anti-insectan compound rugulosin.</title>
        <authorList>
            <consortium name="DOE Joint Genome Institute"/>
            <person name="Walker A.K."/>
            <person name="Frasz S.L."/>
            <person name="Seifert K.A."/>
            <person name="Miller J.D."/>
            <person name="Mondo S.J."/>
            <person name="Labutti K."/>
            <person name="Lipzen A."/>
            <person name="Dockter R."/>
            <person name="Kennedy M."/>
            <person name="Grigoriev I.V."/>
            <person name="Spatafora J.W."/>
        </authorList>
    </citation>
    <scope>NUCLEOTIDE SEQUENCE [LARGE SCALE GENOMIC DNA]</scope>
    <source>
        <strain evidence="2 3">CBS 120377</strain>
    </source>
</reference>
<name>A0A194XNC2_MOLSC</name>
<evidence type="ECO:0000313" key="2">
    <source>
        <dbReference type="EMBL" id="KUJ21755.1"/>
    </source>
</evidence>
<protein>
    <submittedName>
        <fullName evidence="2">Uncharacterized protein</fullName>
    </submittedName>
</protein>
<feature type="region of interest" description="Disordered" evidence="1">
    <location>
        <begin position="1"/>
        <end position="59"/>
    </location>
</feature>
<dbReference type="AlphaFoldDB" id="A0A194XNC2"/>
<organism evidence="2 3">
    <name type="scientific">Mollisia scopiformis</name>
    <name type="common">Conifer needle endophyte fungus</name>
    <name type="synonym">Phialocephala scopiformis</name>
    <dbReference type="NCBI Taxonomy" id="149040"/>
    <lineage>
        <taxon>Eukaryota</taxon>
        <taxon>Fungi</taxon>
        <taxon>Dikarya</taxon>
        <taxon>Ascomycota</taxon>
        <taxon>Pezizomycotina</taxon>
        <taxon>Leotiomycetes</taxon>
        <taxon>Helotiales</taxon>
        <taxon>Mollisiaceae</taxon>
        <taxon>Mollisia</taxon>
    </lineage>
</organism>
<evidence type="ECO:0000256" key="1">
    <source>
        <dbReference type="SAM" id="MobiDB-lite"/>
    </source>
</evidence>
<evidence type="ECO:0000313" key="3">
    <source>
        <dbReference type="Proteomes" id="UP000070700"/>
    </source>
</evidence>
<sequence>MSVPPVEAKVGARKNSSTSTDLATNGHNSQKVEQSLSLLSPIKSEAGERQPRLAEQEALLGIDRKVKKEEEDRKEDLGEAEVLEQHHYVLRSHEQKKDWDVTGTWKISCAAIPDEPDMKLTIYIAKSDGKNQMFAEFNFGIAEGVFRFEKPTRRRSLRIKSKNQDMDDDQEDSEYDPTNFFLAKTDKPTPTNPTWNYRWRGEEPKGPIYFGADEVLYSIIFEEPKGTKLTGTLGGGPWGECRFTGIKVKMGREWDDESIEDEWYAYGRAAYEGGEILRLYD</sequence>
<dbReference type="EMBL" id="KQ947407">
    <property type="protein sequence ID" value="KUJ21755.1"/>
    <property type="molecule type" value="Genomic_DNA"/>
</dbReference>
<dbReference type="RefSeq" id="XP_018076110.1">
    <property type="nucleotide sequence ID" value="XM_018221767.1"/>
</dbReference>
<keyword evidence="3" id="KW-1185">Reference proteome</keyword>
<dbReference type="GeneID" id="28831493"/>